<dbReference type="EMBL" id="AATS01000013">
    <property type="protein sequence ID" value="EAU53996.1"/>
    <property type="molecule type" value="Genomic_DNA"/>
</dbReference>
<reference evidence="2 3" key="1">
    <citation type="submission" date="2006-09" db="EMBL/GenBank/DDBJ databases">
        <authorList>
            <person name="Emerson D."/>
            <person name="Ferriera S."/>
            <person name="Johnson J."/>
            <person name="Kravitz S."/>
            <person name="Halpern A."/>
            <person name="Remington K."/>
            <person name="Beeson K."/>
            <person name="Tran B."/>
            <person name="Rogers Y.-H."/>
            <person name="Friedman R."/>
            <person name="Venter J.C."/>
        </authorList>
    </citation>
    <scope>NUCLEOTIDE SEQUENCE [LARGE SCALE GENOMIC DNA]</scope>
    <source>
        <strain evidence="2 3">PV-1</strain>
    </source>
</reference>
<feature type="transmembrane region" description="Helical" evidence="1">
    <location>
        <begin position="379"/>
        <end position="398"/>
    </location>
</feature>
<dbReference type="AlphaFoldDB" id="Q0EXQ1"/>
<feature type="transmembrane region" description="Helical" evidence="1">
    <location>
        <begin position="1026"/>
        <end position="1044"/>
    </location>
</feature>
<evidence type="ECO:0000256" key="1">
    <source>
        <dbReference type="SAM" id="Phobius"/>
    </source>
</evidence>
<feature type="transmembrane region" description="Helical" evidence="1">
    <location>
        <begin position="928"/>
        <end position="947"/>
    </location>
</feature>
<dbReference type="SUPFAM" id="SSF82693">
    <property type="entry name" value="Multidrug efflux transporter AcrB pore domain, PN1, PN2, PC1 and PC2 subdomains"/>
    <property type="match status" value="3"/>
</dbReference>
<evidence type="ECO:0000313" key="3">
    <source>
        <dbReference type="Proteomes" id="UP000005297"/>
    </source>
</evidence>
<dbReference type="PANTHER" id="PTHR32063:SF16">
    <property type="entry name" value="CATION EFFLUX SYSTEM (ACRB_ACRD_ACRF FAMILY)"/>
    <property type="match status" value="1"/>
</dbReference>
<dbReference type="eggNOG" id="COG0841">
    <property type="taxonomic scope" value="Bacteria"/>
</dbReference>
<keyword evidence="3" id="KW-1185">Reference proteome</keyword>
<dbReference type="InterPro" id="IPR001036">
    <property type="entry name" value="Acrflvin-R"/>
</dbReference>
<keyword evidence="1" id="KW-0812">Transmembrane</keyword>
<feature type="transmembrane region" description="Helical" evidence="1">
    <location>
        <begin position="954"/>
        <end position="974"/>
    </location>
</feature>
<dbReference type="Gene3D" id="3.30.2090.10">
    <property type="entry name" value="Multidrug efflux transporter AcrB TolC docking domain, DN and DC subdomains"/>
    <property type="match status" value="2"/>
</dbReference>
<name>Q0EXQ1_9PROT</name>
<feature type="transmembrane region" description="Helical" evidence="1">
    <location>
        <begin position="980"/>
        <end position="1005"/>
    </location>
</feature>
<dbReference type="Proteomes" id="UP000005297">
    <property type="component" value="Unassembled WGS sequence"/>
</dbReference>
<gene>
    <name evidence="2" type="ORF">SPV1_03128</name>
</gene>
<dbReference type="OrthoDB" id="5287126at2"/>
<dbReference type="Gene3D" id="3.30.70.1430">
    <property type="entry name" value="Multidrug efflux transporter AcrB pore domain"/>
    <property type="match status" value="2"/>
</dbReference>
<feature type="transmembrane region" description="Helical" evidence="1">
    <location>
        <begin position="489"/>
        <end position="508"/>
    </location>
</feature>
<feature type="transmembrane region" description="Helical" evidence="1">
    <location>
        <begin position="404"/>
        <end position="425"/>
    </location>
</feature>
<dbReference type="STRING" id="314344.AL013_05785"/>
<feature type="transmembrane region" description="Helical" evidence="1">
    <location>
        <begin position="458"/>
        <end position="483"/>
    </location>
</feature>
<dbReference type="RefSeq" id="WP_009850980.1">
    <property type="nucleotide sequence ID" value="NZ_DS022295.1"/>
</dbReference>
<keyword evidence="1" id="KW-0472">Membrane</keyword>
<protein>
    <submittedName>
        <fullName evidence="2">Acriflavin resistance protein</fullName>
    </submittedName>
</protein>
<dbReference type="PRINTS" id="PR00702">
    <property type="entry name" value="ACRIFLAVINRP"/>
</dbReference>
<dbReference type="InParanoid" id="Q0EXQ1"/>
<feature type="transmembrane region" description="Helical" evidence="1">
    <location>
        <begin position="12"/>
        <end position="39"/>
    </location>
</feature>
<dbReference type="Gene3D" id="3.30.70.1440">
    <property type="entry name" value="Multidrug efflux transporter AcrB pore domain"/>
    <property type="match status" value="1"/>
</dbReference>
<dbReference type="PANTHER" id="PTHR32063">
    <property type="match status" value="1"/>
</dbReference>
<dbReference type="HOGENOM" id="CLU_002755_1_2_0"/>
<feature type="transmembrane region" description="Helical" evidence="1">
    <location>
        <begin position="1056"/>
        <end position="1078"/>
    </location>
</feature>
<dbReference type="Gene3D" id="1.20.1640.10">
    <property type="entry name" value="Multidrug efflux transporter AcrB transmembrane domain"/>
    <property type="match status" value="2"/>
</dbReference>
<dbReference type="InterPro" id="IPR027463">
    <property type="entry name" value="AcrB_DN_DC_subdom"/>
</dbReference>
<sequence>MDRKDLNIAGRLGAAAMGTSMTPIISILIFLIGLVALVLTPREENPVIDVPAANVIVRMQGASPEEVQNLIVRPLEMVLGEMTGVDHTYGTAMDSMGVVTVMFKVGEDKEASLVKLYDRMMHNLDRIPPGASQPLIKPLDVDDVPVSVITLSTPAMDGLALKRLAERVREQLIPLKGVSVADIVGGRDREVRIDLDPARMTAYGITLDQLHQVLAAANSGGPVGDLVGENHVTKVWLDGYLKSAQDVGRLIVGEADGKAVYLRDIASVVDGPAEVEQYHRIGFGAADKKGFGEEERPAVSIALAKKRGTNAVFVTERINKKLESLKGDLIPDNVQVTITRDSGNLANAAVNMLIEHLGIAIVSVIIIMLLFLGWREAAIVTMNIPLILFIVLAIGLLADQTINRITLFALILSLGLLVDDAIVVIENIHRHLHHGAKSLQDKAELIIRATNETGKPTIIATIAVILAFIPMAFVTGMMGPYMAPIPFNAPIAMAASLVIAYMFTPWIAQRWLPCRMVEPTMEEEDEKTTDWVHRTYMKLATPLIEKRGIRSLFWLIVLLLFAFSMWEPAWQFVRPAGINGPLTAGTVELKMLPKGNKNTFNITIDMPEGTTLEETDGVTRQIADIVRVNPMVTDYEAYVGQAGPIDFNGMLRGALFRNSPYQAELRVNLVDKQERSIHSDQIVLQLRKALAPIIAAHPRASIKLVEDPPGPPVRATLLGEIYGPDYATQRAIAAQVKKRFAATYDVTDIDDSVGEAQTQLTIVVDKEKASRLGVATRQVELALKDFLGGYNAGAIHVDASRHPVMLHVQLPKKLRATSDDLSRIYVSGKSGPVQLSSIATVRKTTARLPIFSKDSHPVVYVTAEPKIGSQVYPLLDMDSHIDGSQIAPGERLKTGGMHFTDAVPDDTFGYQMLWDGEMRLTLDVFRDLGAAFIVGLILIYLLMVAYYGEFILPMLVMAPTALTLIGIFPGHWITGQPFTATSMIGMIALAGIVVRNSLLLIDFILDYRRQGYDVKTAVLEAGAVRARPILLTALAVIAGTSIMISDPVFGGLGVSMAFGTLAATVLTLFIIPLIYYLWQRNTPWPSDDGAQCNTI</sequence>
<evidence type="ECO:0000313" key="2">
    <source>
        <dbReference type="EMBL" id="EAU53996.1"/>
    </source>
</evidence>
<feature type="transmembrane region" description="Helical" evidence="1">
    <location>
        <begin position="548"/>
        <end position="566"/>
    </location>
</feature>
<dbReference type="GO" id="GO:0042910">
    <property type="term" value="F:xenobiotic transmembrane transporter activity"/>
    <property type="evidence" value="ECO:0007669"/>
    <property type="project" value="TreeGrafter"/>
</dbReference>
<proteinExistence type="predicted"/>
<feature type="transmembrane region" description="Helical" evidence="1">
    <location>
        <begin position="353"/>
        <end position="372"/>
    </location>
</feature>
<accession>Q0EXQ1</accession>
<organism evidence="2 3">
    <name type="scientific">Mariprofundus ferrooxydans PV-1</name>
    <dbReference type="NCBI Taxonomy" id="314345"/>
    <lineage>
        <taxon>Bacteria</taxon>
        <taxon>Pseudomonadati</taxon>
        <taxon>Pseudomonadota</taxon>
        <taxon>Candidatius Mariprofundia</taxon>
        <taxon>Mariprofundales</taxon>
        <taxon>Mariprofundaceae</taxon>
        <taxon>Mariprofundus</taxon>
    </lineage>
</organism>
<dbReference type="Pfam" id="PF00873">
    <property type="entry name" value="ACR_tran"/>
    <property type="match status" value="1"/>
</dbReference>
<dbReference type="Gene3D" id="3.30.70.1320">
    <property type="entry name" value="Multidrug efflux transporter AcrB pore domain like"/>
    <property type="match status" value="1"/>
</dbReference>
<dbReference type="SUPFAM" id="SSF82866">
    <property type="entry name" value="Multidrug efflux transporter AcrB transmembrane domain"/>
    <property type="match status" value="2"/>
</dbReference>
<dbReference type="GO" id="GO:0005886">
    <property type="term" value="C:plasma membrane"/>
    <property type="evidence" value="ECO:0007669"/>
    <property type="project" value="TreeGrafter"/>
</dbReference>
<keyword evidence="1" id="KW-1133">Transmembrane helix</keyword>
<dbReference type="SUPFAM" id="SSF82714">
    <property type="entry name" value="Multidrug efflux transporter AcrB TolC docking domain, DN and DC subdomains"/>
    <property type="match status" value="2"/>
</dbReference>
<comment type="caution">
    <text evidence="2">The sequence shown here is derived from an EMBL/GenBank/DDBJ whole genome shotgun (WGS) entry which is preliminary data.</text>
</comment>